<feature type="domain" description="Penicillin-binding protein transpeptidase" evidence="15">
    <location>
        <begin position="240"/>
        <end position="577"/>
    </location>
</feature>
<keyword evidence="7 14" id="KW-0812">Transmembrane</keyword>
<comment type="pathway">
    <text evidence="14">Cell wall biogenesis; peptidoglycan biosynthesis.</text>
</comment>
<dbReference type="EC" id="3.4.16.4" evidence="14"/>
<dbReference type="SUPFAM" id="SSF56519">
    <property type="entry name" value="Penicillin binding protein dimerisation domain"/>
    <property type="match status" value="1"/>
</dbReference>
<dbReference type="Pfam" id="PF03717">
    <property type="entry name" value="PBP_dimer"/>
    <property type="match status" value="1"/>
</dbReference>
<keyword evidence="9 14" id="KW-0133">Cell shape</keyword>
<evidence type="ECO:0000313" key="18">
    <source>
        <dbReference type="Proteomes" id="UP000000562"/>
    </source>
</evidence>
<evidence type="ECO:0000256" key="8">
    <source>
        <dbReference type="ARBA" id="ARBA00022801"/>
    </source>
</evidence>
<feature type="active site" description="Acyl-ester intermediate" evidence="14">
    <location>
        <position position="298"/>
    </location>
</feature>
<dbReference type="InterPro" id="IPR005311">
    <property type="entry name" value="PBP_dimer"/>
</dbReference>
<dbReference type="GO" id="GO:0009002">
    <property type="term" value="F:serine-type D-Ala-D-Ala carboxypeptidase activity"/>
    <property type="evidence" value="ECO:0007669"/>
    <property type="project" value="UniProtKB-UniRule"/>
</dbReference>
<feature type="domain" description="Penicillin-binding protein dimerisation" evidence="16">
    <location>
        <begin position="32"/>
        <end position="207"/>
    </location>
</feature>
<dbReference type="PANTHER" id="PTHR30627">
    <property type="entry name" value="PEPTIDOGLYCAN D,D-TRANSPEPTIDASE"/>
    <property type="match status" value="1"/>
</dbReference>
<comment type="subcellular location">
    <subcellularLocation>
        <location evidence="2">Cell membrane</location>
    </subcellularLocation>
    <subcellularLocation>
        <location evidence="1">Membrane</location>
        <topology evidence="1">Single-pass membrane protein</topology>
    </subcellularLocation>
</comment>
<dbReference type="InterPro" id="IPR036138">
    <property type="entry name" value="PBP_dimer_sf"/>
</dbReference>
<keyword evidence="10 14" id="KW-0573">Peptidoglycan synthesis</keyword>
<evidence type="ECO:0000256" key="12">
    <source>
        <dbReference type="ARBA" id="ARBA00023136"/>
    </source>
</evidence>
<dbReference type="HOGENOM" id="CLU_009289_1_2_6"/>
<organism evidence="17 18">
    <name type="scientific">Wigglesworthia glossinidia brevipalpis</name>
    <dbReference type="NCBI Taxonomy" id="36870"/>
    <lineage>
        <taxon>Bacteria</taxon>
        <taxon>Pseudomonadati</taxon>
        <taxon>Pseudomonadota</taxon>
        <taxon>Gammaproteobacteria</taxon>
        <taxon>Enterobacterales</taxon>
        <taxon>Erwiniaceae</taxon>
        <taxon>Wigglesworthia</taxon>
    </lineage>
</organism>
<protein>
    <recommendedName>
        <fullName evidence="14">Peptidoglycan D,D-transpeptidase MrdA</fullName>
        <ecNumber evidence="14">3.4.16.4</ecNumber>
    </recommendedName>
    <alternativeName>
        <fullName evidence="14">Penicillin-binding protein 2</fullName>
        <shortName evidence="14">PBP-2</shortName>
    </alternativeName>
</protein>
<evidence type="ECO:0000256" key="7">
    <source>
        <dbReference type="ARBA" id="ARBA00022692"/>
    </source>
</evidence>
<evidence type="ECO:0000256" key="3">
    <source>
        <dbReference type="ARBA" id="ARBA00022475"/>
    </source>
</evidence>
<evidence type="ECO:0000256" key="4">
    <source>
        <dbReference type="ARBA" id="ARBA00022519"/>
    </source>
</evidence>
<evidence type="ECO:0000313" key="17">
    <source>
        <dbReference type="EMBL" id="BAC24318.1"/>
    </source>
</evidence>
<dbReference type="Pfam" id="PF00905">
    <property type="entry name" value="Transpeptidase"/>
    <property type="match status" value="1"/>
</dbReference>
<dbReference type="AlphaFoldDB" id="Q8D329"/>
<keyword evidence="11 14" id="KW-1133">Transmembrane helix</keyword>
<dbReference type="GO" id="GO:0008658">
    <property type="term" value="F:penicillin binding"/>
    <property type="evidence" value="ECO:0007669"/>
    <property type="project" value="UniProtKB-UniRule"/>
</dbReference>
<proteinExistence type="inferred from homology"/>
<keyword evidence="18" id="KW-1185">Reference proteome</keyword>
<dbReference type="GO" id="GO:0071972">
    <property type="term" value="F:peptidoglycan L,D-transpeptidase activity"/>
    <property type="evidence" value="ECO:0007669"/>
    <property type="project" value="TreeGrafter"/>
</dbReference>
<dbReference type="NCBIfam" id="TIGR03423">
    <property type="entry name" value="pbp2_mrdA"/>
    <property type="match status" value="1"/>
</dbReference>
<dbReference type="HAMAP" id="MF_02081">
    <property type="entry name" value="MrdA_transpept"/>
    <property type="match status" value="1"/>
</dbReference>
<dbReference type="PANTHER" id="PTHR30627:SF2">
    <property type="entry name" value="PEPTIDOGLYCAN D,D-TRANSPEPTIDASE MRDA"/>
    <property type="match status" value="1"/>
</dbReference>
<evidence type="ECO:0000256" key="5">
    <source>
        <dbReference type="ARBA" id="ARBA00022645"/>
    </source>
</evidence>
<keyword evidence="12 14" id="KW-0472">Membrane</keyword>
<evidence type="ECO:0000256" key="14">
    <source>
        <dbReference type="HAMAP-Rule" id="MF_02081"/>
    </source>
</evidence>
<keyword evidence="13 14" id="KW-0961">Cell wall biogenesis/degradation</keyword>
<dbReference type="GO" id="GO:0008360">
    <property type="term" value="P:regulation of cell shape"/>
    <property type="evidence" value="ECO:0007669"/>
    <property type="project" value="UniProtKB-KW"/>
</dbReference>
<keyword evidence="3 14" id="KW-1003">Cell membrane</keyword>
<accession>Q8D329</accession>
<keyword evidence="5 14" id="KW-0121">Carboxypeptidase</keyword>
<evidence type="ECO:0000256" key="11">
    <source>
        <dbReference type="ARBA" id="ARBA00022989"/>
    </source>
</evidence>
<evidence type="ECO:0000256" key="2">
    <source>
        <dbReference type="ARBA" id="ARBA00004236"/>
    </source>
</evidence>
<dbReference type="GO" id="GO:0009252">
    <property type="term" value="P:peptidoglycan biosynthetic process"/>
    <property type="evidence" value="ECO:0007669"/>
    <property type="project" value="UniProtKB-UniRule"/>
</dbReference>
<gene>
    <name evidence="14 17" type="primary">mrdA</name>
</gene>
<evidence type="ECO:0000256" key="9">
    <source>
        <dbReference type="ARBA" id="ARBA00022960"/>
    </source>
</evidence>
<dbReference type="KEGG" id="wbr:mrdA"/>
<comment type="function">
    <text evidence="14">Catalyzes cross-linking of the peptidoglycan cell wall.</text>
</comment>
<sequence>MILISNLYYLQIFCFSMYQTKSNDNRIKIISIPPSRGTISDRNGNLLALNRTIYQLEINLKQVENIEKTIKELKSVVDLNQSDIFYFEKERKKYNYLNKFLIKSNLTDIQHARFSINQYRFPGVHVKNYQTRYYPYGEDIAHVIGYVSQISNKDMICLSYNKDLLNYYKTKSVGKIGIEKFYEKKLHGQPGFKEVEVNSKGKIIRQLRFFPPQPGKNIILTLDLNIQKYIKNLISSIRAAVVVIDPRDGGILALVSNPSYDPNIFVNGISNKKYLELLTNLDRPFINRTTQGTYPPASTIKPYILISALHSGIINTNFFLFDPGWWKLPGSEKKYRDWKKWGHGYLNITKAIEESSDTFFYQIAYNMGIDRLSEWMKKFGYGTYTGIDISEESIGVMPNRDWKLKYIKDPWYQGDTISVGIGQGYWTATPIQISKSLMTLINNGLVKNPHLLYGILEKDNKFIPYFQSKYLQIGDPRSNFWEIVKNGMYGVANHSNGTAYKNFYDAKYKIAAKSGTAQLFSLQPNEIYDPKKLSTQFKDHKLMTAFAPFNNPTVCIVVILENGGDYLSAGEISRKILDYILLKKS</sequence>
<dbReference type="Proteomes" id="UP000000562">
    <property type="component" value="Chromosome"/>
</dbReference>
<dbReference type="InterPro" id="IPR001460">
    <property type="entry name" value="PCN-bd_Tpept"/>
</dbReference>
<keyword evidence="6 14" id="KW-0645">Protease</keyword>
<keyword evidence="4 14" id="KW-0997">Cell inner membrane</keyword>
<dbReference type="SUPFAM" id="SSF56601">
    <property type="entry name" value="beta-lactamase/transpeptidase-like"/>
    <property type="match status" value="1"/>
</dbReference>
<comment type="caution">
    <text evidence="14">Lacks conserved residue(s) required for the propagation of feature annotation.</text>
</comment>
<dbReference type="GO" id="GO:0071555">
    <property type="term" value="P:cell wall organization"/>
    <property type="evidence" value="ECO:0007669"/>
    <property type="project" value="UniProtKB-KW"/>
</dbReference>
<dbReference type="Gene3D" id="3.40.710.10">
    <property type="entry name" value="DD-peptidase/beta-lactamase superfamily"/>
    <property type="match status" value="1"/>
</dbReference>
<dbReference type="eggNOG" id="COG0768">
    <property type="taxonomic scope" value="Bacteria"/>
</dbReference>
<dbReference type="GO" id="GO:0006508">
    <property type="term" value="P:proteolysis"/>
    <property type="evidence" value="ECO:0007669"/>
    <property type="project" value="UniProtKB-KW"/>
</dbReference>
<dbReference type="GO" id="GO:0005886">
    <property type="term" value="C:plasma membrane"/>
    <property type="evidence" value="ECO:0007669"/>
    <property type="project" value="UniProtKB-SubCell"/>
</dbReference>
<reference evidence="17 18" key="1">
    <citation type="journal article" date="2002" name="Nat. Genet.">
        <title>Genome sequence of the endocellular obligate symbiont of tsetse flies, Wigglesworthia glossinidia.</title>
        <authorList>
            <person name="Akman L."/>
            <person name="Yamashita A."/>
            <person name="Watanabe H."/>
            <person name="Oshima K."/>
            <person name="Shiba T."/>
            <person name="Hattori M."/>
            <person name="Aksoy S."/>
        </authorList>
    </citation>
    <scope>NUCLEOTIDE SEQUENCE [LARGE SCALE GENOMIC DNA]</scope>
</reference>
<dbReference type="STRING" id="36870.gene:10368660"/>
<comment type="catalytic activity">
    <reaction evidence="14">
        <text>Preferential cleavage: (Ac)2-L-Lys-D-Ala-|-D-Ala. Also transpeptidation of peptidyl-alanyl moieties that are N-acyl substituents of D-alanine.</text>
        <dbReference type="EC" id="3.4.16.4"/>
    </reaction>
</comment>
<evidence type="ECO:0000256" key="6">
    <source>
        <dbReference type="ARBA" id="ARBA00022670"/>
    </source>
</evidence>
<dbReference type="Gene3D" id="3.90.1310.10">
    <property type="entry name" value="Penicillin-binding protein 2a (Domain 2)"/>
    <property type="match status" value="1"/>
</dbReference>
<dbReference type="FunFam" id="3.40.710.10:FF:000004">
    <property type="entry name" value="Peptidoglycan D,D-transpeptidase MrdA"/>
    <property type="match status" value="1"/>
</dbReference>
<dbReference type="InterPro" id="IPR050515">
    <property type="entry name" value="Beta-lactam/transpept"/>
</dbReference>
<evidence type="ECO:0000256" key="10">
    <source>
        <dbReference type="ARBA" id="ARBA00022984"/>
    </source>
</evidence>
<comment type="similarity">
    <text evidence="14">Belongs to the transpeptidase family. MrdA subfamily.</text>
</comment>
<evidence type="ECO:0000259" key="16">
    <source>
        <dbReference type="Pfam" id="PF03717"/>
    </source>
</evidence>
<dbReference type="Gene3D" id="3.30.1390.30">
    <property type="entry name" value="Penicillin-binding protein 2a, domain 3"/>
    <property type="match status" value="1"/>
</dbReference>
<evidence type="ECO:0000256" key="13">
    <source>
        <dbReference type="ARBA" id="ARBA00023316"/>
    </source>
</evidence>
<evidence type="ECO:0000256" key="1">
    <source>
        <dbReference type="ARBA" id="ARBA00004167"/>
    </source>
</evidence>
<dbReference type="InterPro" id="IPR012338">
    <property type="entry name" value="Beta-lactam/transpept-like"/>
</dbReference>
<name>Q8D329_WIGBR</name>
<keyword evidence="8 14" id="KW-0378">Hydrolase</keyword>
<dbReference type="EMBL" id="BA000021">
    <property type="protein sequence ID" value="BAC24318.1"/>
    <property type="molecule type" value="Genomic_DNA"/>
</dbReference>
<dbReference type="InterPro" id="IPR017790">
    <property type="entry name" value="Penicillin-binding_protein_2"/>
</dbReference>
<evidence type="ECO:0000259" key="15">
    <source>
        <dbReference type="Pfam" id="PF00905"/>
    </source>
</evidence>